<accession>A0A0Q3QXP8</accession>
<dbReference type="EMBL" id="LMAW01002712">
    <property type="protein sequence ID" value="KQK77825.1"/>
    <property type="molecule type" value="Genomic_DNA"/>
</dbReference>
<keyword evidence="2" id="KW-1185">Reference proteome</keyword>
<sequence length="191" mass="20846">MKGTCMKISSTPGLYKVGVDKILHAASLQNLSDGKYNTRGDPCPLIISRPRILEPGLNKSNFSGFSRAADDCNGSPQRPQDPITQNQVLCACQGSSALKAEAKAQCHLAIKTSIHKIFIISRHTCGLAITDSLDQKQDSPYSNRNLTVTLPKMSKESCINIHRKRGLDLHDCIEILGPIEQRLTCTSSEVV</sequence>
<reference evidence="1 2" key="1">
    <citation type="submission" date="2015-10" db="EMBL/GenBank/DDBJ databases">
        <authorList>
            <person name="Gilbert D.G."/>
        </authorList>
    </citation>
    <scope>NUCLEOTIDE SEQUENCE [LARGE SCALE GENOMIC DNA]</scope>
    <source>
        <strain evidence="1">FVVF132</strain>
    </source>
</reference>
<protein>
    <submittedName>
        <fullName evidence="1">Uncharacterized protein</fullName>
    </submittedName>
</protein>
<gene>
    <name evidence="1" type="ORF">AAES_123002</name>
</gene>
<dbReference type="AlphaFoldDB" id="A0A0Q3QXP8"/>
<proteinExistence type="predicted"/>
<evidence type="ECO:0000313" key="2">
    <source>
        <dbReference type="Proteomes" id="UP000051836"/>
    </source>
</evidence>
<name>A0A0Q3QXP8_AMAAE</name>
<organism evidence="1 2">
    <name type="scientific">Amazona aestiva</name>
    <name type="common">Blue-fronted Amazon parrot</name>
    <dbReference type="NCBI Taxonomy" id="12930"/>
    <lineage>
        <taxon>Eukaryota</taxon>
        <taxon>Metazoa</taxon>
        <taxon>Chordata</taxon>
        <taxon>Craniata</taxon>
        <taxon>Vertebrata</taxon>
        <taxon>Euteleostomi</taxon>
        <taxon>Archelosauria</taxon>
        <taxon>Archosauria</taxon>
        <taxon>Dinosauria</taxon>
        <taxon>Saurischia</taxon>
        <taxon>Theropoda</taxon>
        <taxon>Coelurosauria</taxon>
        <taxon>Aves</taxon>
        <taxon>Neognathae</taxon>
        <taxon>Neoaves</taxon>
        <taxon>Telluraves</taxon>
        <taxon>Australaves</taxon>
        <taxon>Psittaciformes</taxon>
        <taxon>Psittacidae</taxon>
        <taxon>Amazona</taxon>
    </lineage>
</organism>
<evidence type="ECO:0000313" key="1">
    <source>
        <dbReference type="EMBL" id="KQK77825.1"/>
    </source>
</evidence>
<dbReference type="Proteomes" id="UP000051836">
    <property type="component" value="Unassembled WGS sequence"/>
</dbReference>
<comment type="caution">
    <text evidence="1">The sequence shown here is derived from an EMBL/GenBank/DDBJ whole genome shotgun (WGS) entry which is preliminary data.</text>
</comment>